<reference evidence="10" key="1">
    <citation type="journal article" date="2022" name="Arch. Microbiol.">
        <title>Microbulbifer okhotskensis sp. nov., isolated from a deep bottom sediment of the Okhotsk Sea.</title>
        <authorList>
            <person name="Romanenko L."/>
            <person name="Kurilenko V."/>
            <person name="Otstavnykh N."/>
            <person name="Velansky P."/>
            <person name="Isaeva M."/>
            <person name="Mikhailov V."/>
        </authorList>
    </citation>
    <scope>NUCLEOTIDE SEQUENCE</scope>
    <source>
        <strain evidence="10">OS29</strain>
    </source>
</reference>
<dbReference type="PANTHER" id="PTHR10259">
    <property type="entry name" value="THIOPURINE S-METHYLTRANSFERASE"/>
    <property type="match status" value="1"/>
</dbReference>
<dbReference type="PROSITE" id="PS51585">
    <property type="entry name" value="SAM_MT_TPMT"/>
    <property type="match status" value="1"/>
</dbReference>
<feature type="binding site" evidence="9">
    <location>
        <position position="123"/>
    </location>
    <ligand>
        <name>S-adenosyl-L-methionine</name>
        <dbReference type="ChEBI" id="CHEBI:59789"/>
    </ligand>
</feature>
<dbReference type="InterPro" id="IPR008854">
    <property type="entry name" value="TPMT"/>
</dbReference>
<name>A0A9X2ELY1_9GAMM</name>
<proteinExistence type="inferred from homology"/>
<comment type="subcellular location">
    <subcellularLocation>
        <location evidence="2 9">Cytoplasm</location>
    </subcellularLocation>
</comment>
<comment type="similarity">
    <text evidence="3 9">Belongs to the class I-like SAM-binding methyltransferase superfamily. TPMT family.</text>
</comment>
<dbReference type="AlphaFoldDB" id="A0A9X2ELY1"/>
<dbReference type="InterPro" id="IPR029063">
    <property type="entry name" value="SAM-dependent_MTases_sf"/>
</dbReference>
<dbReference type="Proteomes" id="UP001139028">
    <property type="component" value="Unassembled WGS sequence"/>
</dbReference>
<accession>A0A9X2ELY1</accession>
<organism evidence="10 11">
    <name type="scientific">Microbulbifer okhotskensis</name>
    <dbReference type="NCBI Taxonomy" id="2926617"/>
    <lineage>
        <taxon>Bacteria</taxon>
        <taxon>Pseudomonadati</taxon>
        <taxon>Pseudomonadota</taxon>
        <taxon>Gammaproteobacteria</taxon>
        <taxon>Cellvibrionales</taxon>
        <taxon>Microbulbiferaceae</taxon>
        <taxon>Microbulbifer</taxon>
    </lineage>
</organism>
<dbReference type="GO" id="GO:0032259">
    <property type="term" value="P:methylation"/>
    <property type="evidence" value="ECO:0007669"/>
    <property type="project" value="UniProtKB-KW"/>
</dbReference>
<evidence type="ECO:0000256" key="1">
    <source>
        <dbReference type="ARBA" id="ARBA00000903"/>
    </source>
</evidence>
<evidence type="ECO:0000256" key="7">
    <source>
        <dbReference type="ARBA" id="ARBA00022679"/>
    </source>
</evidence>
<dbReference type="PIRSF" id="PIRSF023956">
    <property type="entry name" value="Thiopurine_S-methyltransferase"/>
    <property type="match status" value="1"/>
</dbReference>
<dbReference type="PANTHER" id="PTHR10259:SF11">
    <property type="entry name" value="THIOPURINE S-METHYLTRANSFERASE"/>
    <property type="match status" value="1"/>
</dbReference>
<sequence>MKEEFWHDKWQRDDIGFHEISGNTLLTEFFPKLSLSPGDRIFLPLCGKTRDIGWLLEQEAAVAGIELNEKAVDQLFSEMNIIPKVERVGKLSCYSASNIDIFVGNIFDLNKDVLGHVGAIYDRAALVALPEDIRYQYVRHIIDITQLAQQLLISFEYEQSLMPGPPFSVGSRQLYEYYDIEYDVKMLTTREITGGFKNRVPAREEAWLLTPK</sequence>
<dbReference type="Pfam" id="PF05724">
    <property type="entry name" value="TPMT"/>
    <property type="match status" value="1"/>
</dbReference>
<keyword evidence="5 9" id="KW-0963">Cytoplasm</keyword>
<evidence type="ECO:0000256" key="4">
    <source>
        <dbReference type="ARBA" id="ARBA00011905"/>
    </source>
</evidence>
<keyword evidence="8 9" id="KW-0949">S-adenosyl-L-methionine</keyword>
<dbReference type="RefSeq" id="WP_252465537.1">
    <property type="nucleotide sequence ID" value="NZ_JALBWM010000019.1"/>
</dbReference>
<evidence type="ECO:0000313" key="11">
    <source>
        <dbReference type="Proteomes" id="UP001139028"/>
    </source>
</evidence>
<protein>
    <recommendedName>
        <fullName evidence="4 9">Thiopurine S-methyltransferase</fullName>
        <ecNumber evidence="4 9">2.1.1.67</ecNumber>
    </recommendedName>
    <alternativeName>
        <fullName evidence="9">Thiopurine methyltransferase</fullName>
    </alternativeName>
</protein>
<dbReference type="InterPro" id="IPR025835">
    <property type="entry name" value="Thiopurine_S-MeTrfase"/>
</dbReference>
<keyword evidence="6 9" id="KW-0489">Methyltransferase</keyword>
<dbReference type="HAMAP" id="MF_00812">
    <property type="entry name" value="Thiopur_methtran"/>
    <property type="match status" value="1"/>
</dbReference>
<feature type="binding site" evidence="9">
    <location>
        <position position="66"/>
    </location>
    <ligand>
        <name>S-adenosyl-L-methionine</name>
        <dbReference type="ChEBI" id="CHEBI:59789"/>
    </ligand>
</feature>
<dbReference type="GO" id="GO:0005737">
    <property type="term" value="C:cytoplasm"/>
    <property type="evidence" value="ECO:0007669"/>
    <property type="project" value="UniProtKB-SubCell"/>
</dbReference>
<feature type="binding site" evidence="9">
    <location>
        <position position="45"/>
    </location>
    <ligand>
        <name>S-adenosyl-L-methionine</name>
        <dbReference type="ChEBI" id="CHEBI:59789"/>
    </ligand>
</feature>
<dbReference type="SUPFAM" id="SSF53335">
    <property type="entry name" value="S-adenosyl-L-methionine-dependent methyltransferases"/>
    <property type="match status" value="1"/>
</dbReference>
<evidence type="ECO:0000313" key="10">
    <source>
        <dbReference type="EMBL" id="MCO1334059.1"/>
    </source>
</evidence>
<dbReference type="NCBIfam" id="TIGR03840">
    <property type="entry name" value="TMPT_Se_Te"/>
    <property type="match status" value="1"/>
</dbReference>
<evidence type="ECO:0000256" key="3">
    <source>
        <dbReference type="ARBA" id="ARBA00008145"/>
    </source>
</evidence>
<dbReference type="EC" id="2.1.1.67" evidence="4 9"/>
<dbReference type="InterPro" id="IPR022474">
    <property type="entry name" value="Thiopur_S-MeTfrase_Se/Te_detox"/>
</dbReference>
<comment type="catalytic activity">
    <reaction evidence="1 9">
        <text>S-adenosyl-L-methionine + a thiopurine = S-adenosyl-L-homocysteine + a thiopurine S-methylether.</text>
        <dbReference type="EC" id="2.1.1.67"/>
    </reaction>
</comment>
<evidence type="ECO:0000256" key="9">
    <source>
        <dbReference type="HAMAP-Rule" id="MF_00812"/>
    </source>
</evidence>
<dbReference type="GO" id="GO:0008119">
    <property type="term" value="F:thiopurine S-methyltransferase activity"/>
    <property type="evidence" value="ECO:0007669"/>
    <property type="project" value="UniProtKB-UniRule"/>
</dbReference>
<evidence type="ECO:0000256" key="6">
    <source>
        <dbReference type="ARBA" id="ARBA00022603"/>
    </source>
</evidence>
<comment type="caution">
    <text evidence="10">The sequence shown here is derived from an EMBL/GenBank/DDBJ whole genome shotgun (WGS) entry which is preliminary data.</text>
</comment>
<keyword evidence="7 9" id="KW-0808">Transferase</keyword>
<dbReference type="Gene3D" id="3.40.50.150">
    <property type="entry name" value="Vaccinia Virus protein VP39"/>
    <property type="match status" value="1"/>
</dbReference>
<dbReference type="FunFam" id="3.40.50.150:FF:000101">
    <property type="entry name" value="Thiopurine S-methyltransferase"/>
    <property type="match status" value="1"/>
</dbReference>
<evidence type="ECO:0000256" key="5">
    <source>
        <dbReference type="ARBA" id="ARBA00022490"/>
    </source>
</evidence>
<dbReference type="EMBL" id="JALBWM010000019">
    <property type="protein sequence ID" value="MCO1334059.1"/>
    <property type="molecule type" value="Genomic_DNA"/>
</dbReference>
<dbReference type="GO" id="GO:0010038">
    <property type="term" value="P:response to metal ion"/>
    <property type="evidence" value="ECO:0007669"/>
    <property type="project" value="InterPro"/>
</dbReference>
<feature type="binding site" evidence="9">
    <location>
        <position position="10"/>
    </location>
    <ligand>
        <name>S-adenosyl-L-methionine</name>
        <dbReference type="ChEBI" id="CHEBI:59789"/>
    </ligand>
</feature>
<gene>
    <name evidence="10" type="primary">tmpT</name>
    <name evidence="9" type="synonym">tpm</name>
    <name evidence="10" type="ORF">MO867_06855</name>
</gene>
<evidence type="ECO:0000256" key="8">
    <source>
        <dbReference type="ARBA" id="ARBA00022691"/>
    </source>
</evidence>
<evidence type="ECO:0000256" key="2">
    <source>
        <dbReference type="ARBA" id="ARBA00004496"/>
    </source>
</evidence>
<keyword evidence="11" id="KW-1185">Reference proteome</keyword>